<reference evidence="1 2" key="1">
    <citation type="submission" date="2017-09" db="EMBL/GenBank/DDBJ databases">
        <title>Large-scale bioinformatics analysis of Bacillus genomes uncovers conserved roles of natural products in bacterial physiology.</title>
        <authorList>
            <consortium name="Agbiome Team Llc"/>
            <person name="Bleich R.M."/>
            <person name="Grubbs K.J."/>
            <person name="Santa Maria K.C."/>
            <person name="Allen S.E."/>
            <person name="Farag S."/>
            <person name="Shank E.A."/>
            <person name="Bowers A."/>
        </authorList>
    </citation>
    <scope>NUCLEOTIDE SEQUENCE [LARGE SCALE GENOMIC DNA]</scope>
    <source>
        <strain evidence="1 2">AFS029792</strain>
    </source>
</reference>
<sequence>MIILYRINENVISTEVDGNTVLLDTKKSLYFSLDSLGKEIWTYLIEGKDIEQIRDQIYQSYEVDFDTVSKDVQSFCQALDSNGLIIREK</sequence>
<name>A0A9X7HN86_BACCE</name>
<organism evidence="1 2">
    <name type="scientific">Bacillus cereus</name>
    <dbReference type="NCBI Taxonomy" id="1396"/>
    <lineage>
        <taxon>Bacteria</taxon>
        <taxon>Bacillati</taxon>
        <taxon>Bacillota</taxon>
        <taxon>Bacilli</taxon>
        <taxon>Bacillales</taxon>
        <taxon>Bacillaceae</taxon>
        <taxon>Bacillus</taxon>
        <taxon>Bacillus cereus group</taxon>
    </lineage>
</organism>
<accession>A0A9X7HN86</accession>
<dbReference type="Pfam" id="PF05402">
    <property type="entry name" value="PqqD"/>
    <property type="match status" value="1"/>
</dbReference>
<dbReference type="RefSeq" id="WP_016082984.1">
    <property type="nucleotide sequence ID" value="NZ_NUQH01000006.1"/>
</dbReference>
<evidence type="ECO:0000313" key="1">
    <source>
        <dbReference type="EMBL" id="PHG82961.1"/>
    </source>
</evidence>
<dbReference type="InterPro" id="IPR041881">
    <property type="entry name" value="PqqD_sf"/>
</dbReference>
<protein>
    <submittedName>
        <fullName evidence="1">PqqD family protein</fullName>
    </submittedName>
</protein>
<comment type="caution">
    <text evidence="1">The sequence shown here is derived from an EMBL/GenBank/DDBJ whole genome shotgun (WGS) entry which is preliminary data.</text>
</comment>
<gene>
    <name evidence="1" type="ORF">COI69_09195</name>
</gene>
<dbReference type="Proteomes" id="UP000225135">
    <property type="component" value="Unassembled WGS sequence"/>
</dbReference>
<proteinExistence type="predicted"/>
<evidence type="ECO:0000313" key="2">
    <source>
        <dbReference type="Proteomes" id="UP000225135"/>
    </source>
</evidence>
<dbReference type="EMBL" id="NUUR01000023">
    <property type="protein sequence ID" value="PHG82961.1"/>
    <property type="molecule type" value="Genomic_DNA"/>
</dbReference>
<dbReference type="Gene3D" id="1.10.10.1150">
    <property type="entry name" value="Coenzyme PQQ synthesis protein D (PqqD)"/>
    <property type="match status" value="1"/>
</dbReference>
<dbReference type="InterPro" id="IPR008792">
    <property type="entry name" value="PQQD"/>
</dbReference>
<dbReference type="AlphaFoldDB" id="A0A9X7HN86"/>